<comment type="caution">
    <text evidence="1">The sequence shown here is derived from an EMBL/GenBank/DDBJ whole genome shotgun (WGS) entry which is preliminary data.</text>
</comment>
<evidence type="ECO:0000313" key="1">
    <source>
        <dbReference type="EMBL" id="MBH8574020.1"/>
    </source>
</evidence>
<dbReference type="EMBL" id="JAECZA010000052">
    <property type="protein sequence ID" value="MBH8574020.1"/>
    <property type="molecule type" value="Genomic_DNA"/>
</dbReference>
<dbReference type="AlphaFoldDB" id="A0A8J7I114"/>
<keyword evidence="2" id="KW-1185">Reference proteome</keyword>
<proteinExistence type="predicted"/>
<name>A0A8J7I114_9NOST</name>
<dbReference type="Proteomes" id="UP000662314">
    <property type="component" value="Unassembled WGS sequence"/>
</dbReference>
<evidence type="ECO:0000313" key="2">
    <source>
        <dbReference type="Proteomes" id="UP000662314"/>
    </source>
</evidence>
<organism evidence="1 2">
    <name type="scientific">Dendronalium phyllosphericum CENA369</name>
    <dbReference type="NCBI Taxonomy" id="1725256"/>
    <lineage>
        <taxon>Bacteria</taxon>
        <taxon>Bacillati</taxon>
        <taxon>Cyanobacteriota</taxon>
        <taxon>Cyanophyceae</taxon>
        <taxon>Nostocales</taxon>
        <taxon>Nostocaceae</taxon>
        <taxon>Dendronalium</taxon>
        <taxon>Dendronalium phyllosphericum</taxon>
    </lineage>
</organism>
<reference evidence="1 2" key="1">
    <citation type="journal article" date="2021" name="Int. J. Syst. Evol. Microbiol.">
        <title>Amazonocrinis nigriterrae gen. nov., sp. nov., Atlanticothrix silvestris gen. nov., sp. nov. and Dendronalium phyllosphericum gen. nov., sp. nov., nostocacean cyanobacteria from Brazilian environments.</title>
        <authorList>
            <person name="Alvarenga D.O."/>
            <person name="Andreote A.P.D."/>
            <person name="Branco L.H.Z."/>
            <person name="Delbaje E."/>
            <person name="Cruz R.B."/>
            <person name="Varani A.M."/>
            <person name="Fiore M.F."/>
        </authorList>
    </citation>
    <scope>NUCLEOTIDE SEQUENCE [LARGE SCALE GENOMIC DNA]</scope>
    <source>
        <strain evidence="1 2">CENA369</strain>
    </source>
</reference>
<sequence>MSKVIISDLRPPDVKIFMHELTPAEAETVFGGGLPYISITNITDKVTINGSGFTKYGGDDTVEGGTNSTSFHDNKINTMDYSRSNYNMFFY</sequence>
<dbReference type="RefSeq" id="WP_214432837.1">
    <property type="nucleotide sequence ID" value="NZ_CAWPUQ010000287.1"/>
</dbReference>
<protein>
    <submittedName>
        <fullName evidence="1">Uncharacterized protein</fullName>
    </submittedName>
</protein>
<gene>
    <name evidence="1" type="ORF">I8752_13500</name>
</gene>
<accession>A0A8J7I114</accession>